<accession>A0A2H1WU27</accession>
<name>A0A2H1WU27_SPOFR</name>
<evidence type="ECO:0000313" key="1">
    <source>
        <dbReference type="EMBL" id="SOQ56507.1"/>
    </source>
</evidence>
<proteinExistence type="predicted"/>
<dbReference type="EMBL" id="ODYU01011027">
    <property type="protein sequence ID" value="SOQ56507.1"/>
    <property type="molecule type" value="Genomic_DNA"/>
</dbReference>
<dbReference type="AlphaFoldDB" id="A0A2H1WU27"/>
<protein>
    <submittedName>
        <fullName evidence="1">SFRICE_033504</fullName>
    </submittedName>
</protein>
<gene>
    <name evidence="1" type="ORF">SFRICE_033504</name>
</gene>
<organism evidence="1">
    <name type="scientific">Spodoptera frugiperda</name>
    <name type="common">Fall armyworm</name>
    <dbReference type="NCBI Taxonomy" id="7108"/>
    <lineage>
        <taxon>Eukaryota</taxon>
        <taxon>Metazoa</taxon>
        <taxon>Ecdysozoa</taxon>
        <taxon>Arthropoda</taxon>
        <taxon>Hexapoda</taxon>
        <taxon>Insecta</taxon>
        <taxon>Pterygota</taxon>
        <taxon>Neoptera</taxon>
        <taxon>Endopterygota</taxon>
        <taxon>Lepidoptera</taxon>
        <taxon>Glossata</taxon>
        <taxon>Ditrysia</taxon>
        <taxon>Noctuoidea</taxon>
        <taxon>Noctuidae</taxon>
        <taxon>Amphipyrinae</taxon>
        <taxon>Spodoptera</taxon>
    </lineage>
</organism>
<reference evidence="1" key="1">
    <citation type="submission" date="2016-07" db="EMBL/GenBank/DDBJ databases">
        <authorList>
            <person name="Bretaudeau A."/>
        </authorList>
    </citation>
    <scope>NUCLEOTIDE SEQUENCE</scope>
    <source>
        <strain evidence="1">Rice</strain>
        <tissue evidence="1">Whole body</tissue>
    </source>
</reference>
<sequence>MVKIVARRLEFCPVYGNWPTPYYMGLITQMVKTIAAAHEHLTHQRRYKCVASLLEIKKFRVVAPPVTSLTRRNTTQALIHFGFL</sequence>